<proteinExistence type="inferred from homology"/>
<keyword evidence="4 7" id="KW-1133">Transmembrane helix</keyword>
<sequence length="738" mass="83187">MTLNKRYLRNVKENLSFYVAAAVLTVVALLLFYLFYIAGTGIKSYGDKFFIDNKLEDATFTTYVEIPDNEITNIEKKYNVTFEKEHYVNINEDGYKVRVFKRNKKIDLYEVIDGNDISNDDEIVISKGYAESEHVNIGDRLTIKGKEYKVTGYFLRPDYLYMLENADDSYKNITSFFLAYMTDSAYDALEANSCQYKVVYSDDSDVTQFRKDMNEQYKIDSYLAKDNNQRITMVDDQAMMFLIMAFVFLFTLPLITVALIAIIIGRKIKQEQKMIGTLSALGYTKRQLMWHYSVLAMIPGLVGGIIVTIITKIIQQPYGEMSLADYEPMPVHFTLPISIAVIGIIIPTAIYMLEAAHKVSKLLKKDTVEMLNGNADGDSRTRHVLAGKKGKVRNKFALRSILANPGRTFVVFLGAFLGALMITVAFMFIDSINNVIDKGSDSMGSFKYEYVLNRLKTDEVAGADELVIGKYEYDGSSFSLIGADTDVKYLNIDTEDGSRADLSNGYYVTNVMAYAYKLEAGDEFTFVNPITMEEKKVTISGIIMNDSQKLLVCSQNNARKLLVWDDGTYNGLLSEKKLDLGDEISKTVTSDDIREQMQTILTEMGAIIYSLAVIGAIICIAALYVSVNMLISENRHNISMLKVLGLKNREINRMIIDVNHIIIPFGIAVGLLTGYFMMVVVFRIYSGMEGVLYTPVITAQSIILTIVIVIACYAVSLLTVRRKADRVDMVESLKDNRE</sequence>
<evidence type="ECO:0000259" key="8">
    <source>
        <dbReference type="Pfam" id="PF02687"/>
    </source>
</evidence>
<dbReference type="Pfam" id="PF02687">
    <property type="entry name" value="FtsX"/>
    <property type="match status" value="2"/>
</dbReference>
<evidence type="ECO:0000313" key="10">
    <source>
        <dbReference type="Proteomes" id="UP000095621"/>
    </source>
</evidence>
<keyword evidence="9" id="KW-0449">Lipoprotein</keyword>
<keyword evidence="3 7" id="KW-0812">Transmembrane</keyword>
<evidence type="ECO:0000256" key="4">
    <source>
        <dbReference type="ARBA" id="ARBA00022989"/>
    </source>
</evidence>
<dbReference type="AlphaFoldDB" id="A0A174YSG0"/>
<protein>
    <submittedName>
        <fullName evidence="9">Lipoprotein releasing system, transmembrane protein, LolC/E family</fullName>
    </submittedName>
</protein>
<feature type="transmembrane region" description="Helical" evidence="7">
    <location>
        <begin position="238"/>
        <end position="264"/>
    </location>
</feature>
<keyword evidence="2" id="KW-1003">Cell membrane</keyword>
<dbReference type="PANTHER" id="PTHR30572:SF4">
    <property type="entry name" value="ABC TRANSPORTER PERMEASE YTRF"/>
    <property type="match status" value="1"/>
</dbReference>
<dbReference type="RefSeq" id="WP_055215855.1">
    <property type="nucleotide sequence ID" value="NZ_CZBU01000004.1"/>
</dbReference>
<evidence type="ECO:0000256" key="5">
    <source>
        <dbReference type="ARBA" id="ARBA00023136"/>
    </source>
</evidence>
<dbReference type="GO" id="GO:0005886">
    <property type="term" value="C:plasma membrane"/>
    <property type="evidence" value="ECO:0007669"/>
    <property type="project" value="UniProtKB-SubCell"/>
</dbReference>
<comment type="similarity">
    <text evidence="6">Belongs to the ABC-4 integral membrane protein family.</text>
</comment>
<feature type="transmembrane region" description="Helical" evidence="7">
    <location>
        <begin position="294"/>
        <end position="314"/>
    </location>
</feature>
<feature type="transmembrane region" description="Helical" evidence="7">
    <location>
        <begin position="409"/>
        <end position="429"/>
    </location>
</feature>
<feature type="transmembrane region" description="Helical" evidence="7">
    <location>
        <begin position="697"/>
        <end position="720"/>
    </location>
</feature>
<evidence type="ECO:0000313" key="9">
    <source>
        <dbReference type="EMBL" id="CUQ78054.1"/>
    </source>
</evidence>
<dbReference type="InterPro" id="IPR050250">
    <property type="entry name" value="Macrolide_Exporter_MacB"/>
</dbReference>
<feature type="transmembrane region" description="Helical" evidence="7">
    <location>
        <begin position="661"/>
        <end position="685"/>
    </location>
</feature>
<keyword evidence="5 7" id="KW-0472">Membrane</keyword>
<evidence type="ECO:0000256" key="2">
    <source>
        <dbReference type="ARBA" id="ARBA00022475"/>
    </source>
</evidence>
<feature type="domain" description="ABC3 transporter permease C-terminal" evidence="8">
    <location>
        <begin position="610"/>
        <end position="721"/>
    </location>
</feature>
<evidence type="ECO:0000256" key="7">
    <source>
        <dbReference type="SAM" id="Phobius"/>
    </source>
</evidence>
<dbReference type="PANTHER" id="PTHR30572">
    <property type="entry name" value="MEMBRANE COMPONENT OF TRANSPORTER-RELATED"/>
    <property type="match status" value="1"/>
</dbReference>
<name>A0A174YSG0_9FIRM</name>
<feature type="transmembrane region" description="Helical" evidence="7">
    <location>
        <begin position="15"/>
        <end position="36"/>
    </location>
</feature>
<comment type="subcellular location">
    <subcellularLocation>
        <location evidence="1">Cell membrane</location>
        <topology evidence="1">Multi-pass membrane protein</topology>
    </subcellularLocation>
</comment>
<feature type="transmembrane region" description="Helical" evidence="7">
    <location>
        <begin position="334"/>
        <end position="353"/>
    </location>
</feature>
<gene>
    <name evidence="9" type="ORF">ERS852490_01872</name>
</gene>
<feature type="transmembrane region" description="Helical" evidence="7">
    <location>
        <begin position="606"/>
        <end position="631"/>
    </location>
</feature>
<organism evidence="9 10">
    <name type="scientific">Lachnospira eligens</name>
    <dbReference type="NCBI Taxonomy" id="39485"/>
    <lineage>
        <taxon>Bacteria</taxon>
        <taxon>Bacillati</taxon>
        <taxon>Bacillota</taxon>
        <taxon>Clostridia</taxon>
        <taxon>Lachnospirales</taxon>
        <taxon>Lachnospiraceae</taxon>
        <taxon>Lachnospira</taxon>
    </lineage>
</organism>
<dbReference type="GO" id="GO:0022857">
    <property type="term" value="F:transmembrane transporter activity"/>
    <property type="evidence" value="ECO:0007669"/>
    <property type="project" value="TreeGrafter"/>
</dbReference>
<dbReference type="Proteomes" id="UP000095621">
    <property type="component" value="Unassembled WGS sequence"/>
</dbReference>
<evidence type="ECO:0000256" key="1">
    <source>
        <dbReference type="ARBA" id="ARBA00004651"/>
    </source>
</evidence>
<dbReference type="InterPro" id="IPR003838">
    <property type="entry name" value="ABC3_permease_C"/>
</dbReference>
<accession>A0A174YSG0</accession>
<dbReference type="EMBL" id="CZBU01000004">
    <property type="protein sequence ID" value="CUQ78054.1"/>
    <property type="molecule type" value="Genomic_DNA"/>
</dbReference>
<evidence type="ECO:0000256" key="6">
    <source>
        <dbReference type="ARBA" id="ARBA00038076"/>
    </source>
</evidence>
<reference evidence="9 10" key="1">
    <citation type="submission" date="2015-09" db="EMBL/GenBank/DDBJ databases">
        <authorList>
            <consortium name="Pathogen Informatics"/>
        </authorList>
    </citation>
    <scope>NUCLEOTIDE SEQUENCE [LARGE SCALE GENOMIC DNA]</scope>
    <source>
        <strain evidence="9 10">2789STDY5834875</strain>
    </source>
</reference>
<evidence type="ECO:0000256" key="3">
    <source>
        <dbReference type="ARBA" id="ARBA00022692"/>
    </source>
</evidence>
<feature type="domain" description="ABC3 transporter permease C-terminal" evidence="8">
    <location>
        <begin position="247"/>
        <end position="365"/>
    </location>
</feature>